<name>A0ABV9GKW2_9BACL</name>
<feature type="transmembrane region" description="Helical" evidence="6">
    <location>
        <begin position="130"/>
        <end position="148"/>
    </location>
</feature>
<keyword evidence="3 6" id="KW-0812">Transmembrane</keyword>
<dbReference type="InterPro" id="IPR011701">
    <property type="entry name" value="MFS"/>
</dbReference>
<dbReference type="Proteomes" id="UP001596022">
    <property type="component" value="Unassembled WGS sequence"/>
</dbReference>
<proteinExistence type="predicted"/>
<dbReference type="EMBL" id="JBHSFW010000001">
    <property type="protein sequence ID" value="MFC4618159.1"/>
    <property type="molecule type" value="Genomic_DNA"/>
</dbReference>
<feature type="transmembrane region" description="Helical" evidence="6">
    <location>
        <begin position="39"/>
        <end position="56"/>
    </location>
</feature>
<evidence type="ECO:0000313" key="8">
    <source>
        <dbReference type="EMBL" id="MFC4618159.1"/>
    </source>
</evidence>
<keyword evidence="9" id="KW-1185">Reference proteome</keyword>
<gene>
    <name evidence="8" type="ORF">ACFO4N_05380</name>
</gene>
<dbReference type="InterPro" id="IPR020846">
    <property type="entry name" value="MFS_dom"/>
</dbReference>
<feature type="transmembrane region" description="Helical" evidence="6">
    <location>
        <begin position="7"/>
        <end position="27"/>
    </location>
</feature>
<evidence type="ECO:0000259" key="7">
    <source>
        <dbReference type="PROSITE" id="PS50850"/>
    </source>
</evidence>
<evidence type="ECO:0000256" key="5">
    <source>
        <dbReference type="ARBA" id="ARBA00023136"/>
    </source>
</evidence>
<dbReference type="PANTHER" id="PTHR23526:SF2">
    <property type="entry name" value="MAJOR FACILITATOR SUPERFAMILY (MFS) PROFILE DOMAIN-CONTAINING PROTEIN"/>
    <property type="match status" value="1"/>
</dbReference>
<feature type="transmembrane region" description="Helical" evidence="6">
    <location>
        <begin position="68"/>
        <end position="86"/>
    </location>
</feature>
<keyword evidence="2" id="KW-0813">Transport</keyword>
<dbReference type="Gene3D" id="1.20.1250.20">
    <property type="entry name" value="MFS general substrate transporter like domains"/>
    <property type="match status" value="1"/>
</dbReference>
<comment type="subcellular location">
    <subcellularLocation>
        <location evidence="1">Cell membrane</location>
        <topology evidence="1">Multi-pass membrane protein</topology>
    </subcellularLocation>
</comment>
<dbReference type="PROSITE" id="PS50850">
    <property type="entry name" value="MFS"/>
    <property type="match status" value="1"/>
</dbReference>
<organism evidence="8 9">
    <name type="scientific">Camelliibacillus cellulosilyticus</name>
    <dbReference type="NCBI Taxonomy" id="2174486"/>
    <lineage>
        <taxon>Bacteria</taxon>
        <taxon>Bacillati</taxon>
        <taxon>Bacillota</taxon>
        <taxon>Bacilli</taxon>
        <taxon>Bacillales</taxon>
        <taxon>Sporolactobacillaceae</taxon>
        <taxon>Camelliibacillus</taxon>
    </lineage>
</organism>
<keyword evidence="5 6" id="KW-0472">Membrane</keyword>
<feature type="domain" description="Major facilitator superfamily (MFS) profile" evidence="7">
    <location>
        <begin position="1"/>
        <end position="191"/>
    </location>
</feature>
<feature type="transmembrane region" description="Helical" evidence="6">
    <location>
        <begin position="154"/>
        <end position="173"/>
    </location>
</feature>
<accession>A0ABV9GKW2</accession>
<evidence type="ECO:0000313" key="9">
    <source>
        <dbReference type="Proteomes" id="UP001596022"/>
    </source>
</evidence>
<dbReference type="InterPro" id="IPR052528">
    <property type="entry name" value="Sugar_transport-like"/>
</dbReference>
<sequence>MTIRRFVVAQSLLMTAGSVVFPFYLLLIKNIGDSYAQFGWAYGLFTLTAAMIYPVIGRLSDKIGDQKLLLFYTWGMAALMLLIPLITEVWEVYLIQIVMGFLGAVQKVTEKTVLARETEKRSAGKRIGNYHLWVSLCSAAGIILTGYLVDFLTIATLFYVASILYLIASFVIWRRTSKPLVGENNWNRKSG</sequence>
<dbReference type="InterPro" id="IPR036259">
    <property type="entry name" value="MFS_trans_sf"/>
</dbReference>
<reference evidence="9" key="1">
    <citation type="journal article" date="2019" name="Int. J. Syst. Evol. Microbiol.">
        <title>The Global Catalogue of Microorganisms (GCM) 10K type strain sequencing project: providing services to taxonomists for standard genome sequencing and annotation.</title>
        <authorList>
            <consortium name="The Broad Institute Genomics Platform"/>
            <consortium name="The Broad Institute Genome Sequencing Center for Infectious Disease"/>
            <person name="Wu L."/>
            <person name="Ma J."/>
        </authorList>
    </citation>
    <scope>NUCLEOTIDE SEQUENCE [LARGE SCALE GENOMIC DNA]</scope>
    <source>
        <strain evidence="9">CGMCC 1.16306</strain>
    </source>
</reference>
<evidence type="ECO:0000256" key="2">
    <source>
        <dbReference type="ARBA" id="ARBA00022448"/>
    </source>
</evidence>
<evidence type="ECO:0000256" key="4">
    <source>
        <dbReference type="ARBA" id="ARBA00022989"/>
    </source>
</evidence>
<dbReference type="Pfam" id="PF07690">
    <property type="entry name" value="MFS_1"/>
    <property type="match status" value="1"/>
</dbReference>
<comment type="caution">
    <text evidence="8">The sequence shown here is derived from an EMBL/GenBank/DDBJ whole genome shotgun (WGS) entry which is preliminary data.</text>
</comment>
<dbReference type="PANTHER" id="PTHR23526">
    <property type="entry name" value="INTEGRAL MEMBRANE TRANSPORT PROTEIN-RELATED"/>
    <property type="match status" value="1"/>
</dbReference>
<dbReference type="SUPFAM" id="SSF103473">
    <property type="entry name" value="MFS general substrate transporter"/>
    <property type="match status" value="1"/>
</dbReference>
<feature type="transmembrane region" description="Helical" evidence="6">
    <location>
        <begin position="92"/>
        <end position="109"/>
    </location>
</feature>
<evidence type="ECO:0000256" key="1">
    <source>
        <dbReference type="ARBA" id="ARBA00004651"/>
    </source>
</evidence>
<keyword evidence="4 6" id="KW-1133">Transmembrane helix</keyword>
<evidence type="ECO:0000256" key="3">
    <source>
        <dbReference type="ARBA" id="ARBA00022692"/>
    </source>
</evidence>
<protein>
    <submittedName>
        <fullName evidence="8">MFS transporter</fullName>
    </submittedName>
</protein>
<dbReference type="RefSeq" id="WP_376845161.1">
    <property type="nucleotide sequence ID" value="NZ_JBHSFW010000001.1"/>
</dbReference>
<evidence type="ECO:0000256" key="6">
    <source>
        <dbReference type="SAM" id="Phobius"/>
    </source>
</evidence>